<dbReference type="AlphaFoldDB" id="A0A6M0H867"/>
<organism evidence="1 2">
    <name type="scientific">Clostridium senegalense</name>
    <dbReference type="NCBI Taxonomy" id="1465809"/>
    <lineage>
        <taxon>Bacteria</taxon>
        <taxon>Bacillati</taxon>
        <taxon>Bacillota</taxon>
        <taxon>Clostridia</taxon>
        <taxon>Eubacteriales</taxon>
        <taxon>Clostridiaceae</taxon>
        <taxon>Clostridium</taxon>
    </lineage>
</organism>
<sequence length="82" mass="9401">MHNNCNSKMRKSKIDNSYLIVGIDIGKINQYARITDSEGNEIGKKIVFQRDIFGLNQLIMRINTLKLQYKKTKVLVAMEPTG</sequence>
<accession>A0A6M0H867</accession>
<comment type="caution">
    <text evidence="1">The sequence shown here is derived from an EMBL/GenBank/DDBJ whole genome shotgun (WGS) entry which is preliminary data.</text>
</comment>
<dbReference type="EMBL" id="JAAGPU010000025">
    <property type="protein sequence ID" value="NEU05772.1"/>
    <property type="molecule type" value="Genomic_DNA"/>
</dbReference>
<name>A0A6M0H867_9CLOT</name>
<dbReference type="RefSeq" id="WP_243151930.1">
    <property type="nucleotide sequence ID" value="NZ_JAAGPU010000025.1"/>
</dbReference>
<gene>
    <name evidence="1" type="ORF">G3M99_13115</name>
</gene>
<dbReference type="Proteomes" id="UP000481872">
    <property type="component" value="Unassembled WGS sequence"/>
</dbReference>
<protein>
    <submittedName>
        <fullName evidence="1">IS110 family transposase</fullName>
    </submittedName>
</protein>
<keyword evidence="2" id="KW-1185">Reference proteome</keyword>
<evidence type="ECO:0000313" key="2">
    <source>
        <dbReference type="Proteomes" id="UP000481872"/>
    </source>
</evidence>
<evidence type="ECO:0000313" key="1">
    <source>
        <dbReference type="EMBL" id="NEU05772.1"/>
    </source>
</evidence>
<proteinExistence type="predicted"/>
<feature type="non-terminal residue" evidence="1">
    <location>
        <position position="82"/>
    </location>
</feature>
<reference evidence="1 2" key="1">
    <citation type="submission" date="2020-02" db="EMBL/GenBank/DDBJ databases">
        <title>Genome assembly of a novel Clostridium senegalense strain.</title>
        <authorList>
            <person name="Gupta T.B."/>
            <person name="Jauregui R."/>
            <person name="Maclean P."/>
            <person name="Nawarathana A."/>
            <person name="Brightwell G."/>
        </authorList>
    </citation>
    <scope>NUCLEOTIDE SEQUENCE [LARGE SCALE GENOMIC DNA]</scope>
    <source>
        <strain evidence="1 2">AGRFS4</strain>
    </source>
</reference>